<dbReference type="Gene3D" id="3.30.457.10">
    <property type="entry name" value="Copper amine oxidase-like, N-terminal domain"/>
    <property type="match status" value="1"/>
</dbReference>
<dbReference type="OrthoDB" id="2987164at2"/>
<evidence type="ECO:0000313" key="4">
    <source>
        <dbReference type="EMBL" id="PLT48350.1"/>
    </source>
</evidence>
<evidence type="ECO:0000259" key="2">
    <source>
        <dbReference type="Pfam" id="PF07833"/>
    </source>
</evidence>
<dbReference type="InterPro" id="IPR036514">
    <property type="entry name" value="SGNH_hydro_sf"/>
</dbReference>
<feature type="chain" id="PRO_5014904894" evidence="1">
    <location>
        <begin position="29"/>
        <end position="421"/>
    </location>
</feature>
<dbReference type="EMBL" id="NFEZ01000001">
    <property type="protein sequence ID" value="PLT48350.1"/>
    <property type="molecule type" value="Genomic_DNA"/>
</dbReference>
<keyword evidence="1" id="KW-0732">Signal</keyword>
<dbReference type="SUPFAM" id="SSF52266">
    <property type="entry name" value="SGNH hydrolase"/>
    <property type="match status" value="1"/>
</dbReference>
<evidence type="ECO:0000259" key="3">
    <source>
        <dbReference type="Pfam" id="PF13472"/>
    </source>
</evidence>
<dbReference type="RefSeq" id="WP_028598948.1">
    <property type="nucleotide sequence ID" value="NZ_BIMM01000015.1"/>
</dbReference>
<dbReference type="SUPFAM" id="SSF55383">
    <property type="entry name" value="Copper amine oxidase, domain N"/>
    <property type="match status" value="1"/>
</dbReference>
<keyword evidence="5" id="KW-1185">Reference proteome</keyword>
<dbReference type="InterPro" id="IPR036582">
    <property type="entry name" value="Mao_N_sf"/>
</dbReference>
<gene>
    <name evidence="4" type="ORF">B8V81_0482</name>
</gene>
<feature type="signal peptide" evidence="1">
    <location>
        <begin position="1"/>
        <end position="28"/>
    </location>
</feature>
<dbReference type="InterPro" id="IPR012854">
    <property type="entry name" value="Cu_amine_oxidase-like_N"/>
</dbReference>
<feature type="domain" description="Copper amine oxidase-like N-terminal" evidence="2">
    <location>
        <begin position="309"/>
        <end position="419"/>
    </location>
</feature>
<protein>
    <submittedName>
        <fullName evidence="4">Copper amine oxidase domain protein</fullName>
    </submittedName>
</protein>
<dbReference type="Proteomes" id="UP000234789">
    <property type="component" value="Unassembled WGS sequence"/>
</dbReference>
<feature type="domain" description="SGNH hydrolase-type esterase" evidence="3">
    <location>
        <begin position="46"/>
        <end position="280"/>
    </location>
</feature>
<proteinExistence type="predicted"/>
<dbReference type="Pfam" id="PF07833">
    <property type="entry name" value="Cu_amine_oxidN1"/>
    <property type="match status" value="1"/>
</dbReference>
<organism evidence="4 5">
    <name type="scientific">Paenibacillus pasadenensis</name>
    <dbReference type="NCBI Taxonomy" id="217090"/>
    <lineage>
        <taxon>Bacteria</taxon>
        <taxon>Bacillati</taxon>
        <taxon>Bacillota</taxon>
        <taxon>Bacilli</taxon>
        <taxon>Bacillales</taxon>
        <taxon>Paenibacillaceae</taxon>
        <taxon>Paenibacillus</taxon>
    </lineage>
</organism>
<accession>A0A2N5NDK6</accession>
<dbReference type="Pfam" id="PF13472">
    <property type="entry name" value="Lipase_GDSL_2"/>
    <property type="match status" value="1"/>
</dbReference>
<evidence type="ECO:0000256" key="1">
    <source>
        <dbReference type="SAM" id="SignalP"/>
    </source>
</evidence>
<comment type="caution">
    <text evidence="4">The sequence shown here is derived from an EMBL/GenBank/DDBJ whole genome shotgun (WGS) entry which is preliminary data.</text>
</comment>
<dbReference type="InterPro" id="IPR013830">
    <property type="entry name" value="SGNH_hydro"/>
</dbReference>
<evidence type="ECO:0000313" key="5">
    <source>
        <dbReference type="Proteomes" id="UP000234789"/>
    </source>
</evidence>
<name>A0A2N5NDK6_9BACL</name>
<reference evidence="4 5" key="1">
    <citation type="submission" date="2017-05" db="EMBL/GenBank/DDBJ databases">
        <title>Functional genome analysis of Paenibacillus pasadenensis strain R16: insights on endophytic life style and antifungal activity.</title>
        <authorList>
            <person name="Passera A."/>
            <person name="Marcolungo L."/>
            <person name="Casati P."/>
            <person name="Brasca M."/>
            <person name="Quaglino F."/>
            <person name="Delledonne M."/>
        </authorList>
    </citation>
    <scope>NUCLEOTIDE SEQUENCE [LARGE SCALE GENOMIC DNA]</scope>
    <source>
        <strain evidence="4 5">R16</strain>
    </source>
</reference>
<dbReference type="Gene3D" id="3.40.50.1110">
    <property type="entry name" value="SGNH hydrolase"/>
    <property type="match status" value="1"/>
</dbReference>
<sequence>MNSKRQAAWAAKLGLAALLLAAPGVAGAAAASAAPPAAAAEFQLVALGDSITAGFEPNVDYAKQQPYGYADRLYEQSLLHGRASLANYGLVGLKSEGLKAFAQAVAAGQPIAGEAIQSGLPDYRADEFGQKASEIRAELAGADAVAVTIGGNDVSSLLNDAASMTDEALEAKVAELLGQYSLNVSASIDALLSVNPSLRLYIADQYQPVPMLAGKDLYAKLNKATAAFTANLDALAAGYKAKGANVTAVHVADDFAGREGMLTHMVSARDFHPTQAGYAVIAGEFGRAVWGSYTELAAPAAGSPMSIYVSGKALNTPYKPVLKQSVNYVAIQDIVNAVGATTAWDAKTSTANIKYGSRTVGVKIGSPTVTVDGAPVKVSSPAYMQKVGAEGKTYVPLATVAQGLGFSVVYSPKLKTVFINP</sequence>
<dbReference type="AlphaFoldDB" id="A0A2N5NDK6"/>